<dbReference type="OrthoDB" id="2795280at2759"/>
<dbReference type="AlphaFoldDB" id="S8DRH7"/>
<feature type="non-terminal residue" evidence="1">
    <location>
        <position position="1"/>
    </location>
</feature>
<dbReference type="InParanoid" id="S8DRH7"/>
<feature type="non-terminal residue" evidence="1">
    <location>
        <position position="105"/>
    </location>
</feature>
<dbReference type="Proteomes" id="UP000015241">
    <property type="component" value="Unassembled WGS sequence"/>
</dbReference>
<evidence type="ECO:0000313" key="2">
    <source>
        <dbReference type="Proteomes" id="UP000015241"/>
    </source>
</evidence>
<name>S8DRH7_FOMSC</name>
<gene>
    <name evidence="1" type="ORF">FOMPIDRAFT_1079789</name>
</gene>
<protein>
    <submittedName>
        <fullName evidence="1">Uncharacterized protein</fullName>
    </submittedName>
</protein>
<accession>S8DRH7</accession>
<sequence length="105" mass="12226">PEDLPHWVMAWIMNKCKDFSIPRVKYGTAQKMCTTINHKFGGDFGFGDQTWGKQVDRKFVGNPSLSKELSQYMISLRRHKVYASEEVTSARAITHETMHQLWLHN</sequence>
<dbReference type="EMBL" id="KE504257">
    <property type="protein sequence ID" value="EPS93783.1"/>
    <property type="molecule type" value="Genomic_DNA"/>
</dbReference>
<keyword evidence="2" id="KW-1185">Reference proteome</keyword>
<dbReference type="HOGENOM" id="CLU_134543_1_0_1"/>
<organism evidence="1 2">
    <name type="scientific">Fomitopsis schrenkii</name>
    <name type="common">Brown rot fungus</name>
    <dbReference type="NCBI Taxonomy" id="2126942"/>
    <lineage>
        <taxon>Eukaryota</taxon>
        <taxon>Fungi</taxon>
        <taxon>Dikarya</taxon>
        <taxon>Basidiomycota</taxon>
        <taxon>Agaricomycotina</taxon>
        <taxon>Agaricomycetes</taxon>
        <taxon>Polyporales</taxon>
        <taxon>Fomitopsis</taxon>
    </lineage>
</organism>
<proteinExistence type="predicted"/>
<evidence type="ECO:0000313" key="1">
    <source>
        <dbReference type="EMBL" id="EPS93783.1"/>
    </source>
</evidence>
<reference evidence="1 2" key="1">
    <citation type="journal article" date="2012" name="Science">
        <title>The Paleozoic origin of enzymatic lignin decomposition reconstructed from 31 fungal genomes.</title>
        <authorList>
            <person name="Floudas D."/>
            <person name="Binder M."/>
            <person name="Riley R."/>
            <person name="Barry K."/>
            <person name="Blanchette R.A."/>
            <person name="Henrissat B."/>
            <person name="Martinez A.T."/>
            <person name="Otillar R."/>
            <person name="Spatafora J.W."/>
            <person name="Yadav J.S."/>
            <person name="Aerts A."/>
            <person name="Benoit I."/>
            <person name="Boyd A."/>
            <person name="Carlson A."/>
            <person name="Copeland A."/>
            <person name="Coutinho P.M."/>
            <person name="de Vries R.P."/>
            <person name="Ferreira P."/>
            <person name="Findley K."/>
            <person name="Foster B."/>
            <person name="Gaskell J."/>
            <person name="Glotzer D."/>
            <person name="Gorecki P."/>
            <person name="Heitman J."/>
            <person name="Hesse C."/>
            <person name="Hori C."/>
            <person name="Igarashi K."/>
            <person name="Jurgens J.A."/>
            <person name="Kallen N."/>
            <person name="Kersten P."/>
            <person name="Kohler A."/>
            <person name="Kuees U."/>
            <person name="Kumar T.K.A."/>
            <person name="Kuo A."/>
            <person name="LaButti K."/>
            <person name="Larrondo L.F."/>
            <person name="Lindquist E."/>
            <person name="Ling A."/>
            <person name="Lombard V."/>
            <person name="Lucas S."/>
            <person name="Lundell T."/>
            <person name="Martin R."/>
            <person name="McLaughlin D.J."/>
            <person name="Morgenstern I."/>
            <person name="Morin E."/>
            <person name="Murat C."/>
            <person name="Nagy L.G."/>
            <person name="Nolan M."/>
            <person name="Ohm R.A."/>
            <person name="Patyshakuliyeva A."/>
            <person name="Rokas A."/>
            <person name="Ruiz-Duenas F.J."/>
            <person name="Sabat G."/>
            <person name="Salamov A."/>
            <person name="Samejima M."/>
            <person name="Schmutz J."/>
            <person name="Slot J.C."/>
            <person name="St John F."/>
            <person name="Stenlid J."/>
            <person name="Sun H."/>
            <person name="Sun S."/>
            <person name="Syed K."/>
            <person name="Tsang A."/>
            <person name="Wiebenga A."/>
            <person name="Young D."/>
            <person name="Pisabarro A."/>
            <person name="Eastwood D.C."/>
            <person name="Martin F."/>
            <person name="Cullen D."/>
            <person name="Grigoriev I.V."/>
            <person name="Hibbett D.S."/>
        </authorList>
    </citation>
    <scope>NUCLEOTIDE SEQUENCE</scope>
    <source>
        <strain evidence="2">FP-58527</strain>
    </source>
</reference>